<proteinExistence type="predicted"/>
<reference evidence="2" key="1">
    <citation type="submission" date="2014-05" db="EMBL/GenBank/DDBJ databases">
        <title>The transcriptome of the halophilic microalga Tetraselmis sp. GSL018 isolated from the Great Salt Lake, Utah.</title>
        <authorList>
            <person name="Jinkerson R.E."/>
            <person name="D'Adamo S."/>
            <person name="Posewitz M.C."/>
        </authorList>
    </citation>
    <scope>NUCLEOTIDE SEQUENCE</scope>
    <source>
        <strain evidence="2">GSL018</strain>
    </source>
</reference>
<gene>
    <name evidence="2" type="ORF">TSPGSL018_6839</name>
</gene>
<feature type="non-terminal residue" evidence="2">
    <location>
        <position position="56"/>
    </location>
</feature>
<feature type="compositionally biased region" description="Polar residues" evidence="1">
    <location>
        <begin position="1"/>
        <end position="11"/>
    </location>
</feature>
<organism evidence="2">
    <name type="scientific">Tetraselmis sp. GSL018</name>
    <dbReference type="NCBI Taxonomy" id="582737"/>
    <lineage>
        <taxon>Eukaryota</taxon>
        <taxon>Viridiplantae</taxon>
        <taxon>Chlorophyta</taxon>
        <taxon>core chlorophytes</taxon>
        <taxon>Chlorodendrophyceae</taxon>
        <taxon>Chlorodendrales</taxon>
        <taxon>Chlorodendraceae</taxon>
        <taxon>Tetraselmis</taxon>
    </lineage>
</organism>
<name>A0A061R8I3_9CHLO</name>
<dbReference type="AlphaFoldDB" id="A0A061R8I3"/>
<accession>A0A061R8I3</accession>
<sequence length="56" mass="6334">MAGFSSSSPHNLKSLRPPRQRHAEPEKRAGSVTDSPSIPTRSLRPTRRTPSRRERL</sequence>
<feature type="region of interest" description="Disordered" evidence="1">
    <location>
        <begin position="1"/>
        <end position="56"/>
    </location>
</feature>
<evidence type="ECO:0000256" key="1">
    <source>
        <dbReference type="SAM" id="MobiDB-lite"/>
    </source>
</evidence>
<evidence type="ECO:0000313" key="2">
    <source>
        <dbReference type="EMBL" id="JAC69242.1"/>
    </source>
</evidence>
<protein>
    <submittedName>
        <fullName evidence="2">Uncharacterized protein</fullName>
    </submittedName>
</protein>
<dbReference type="EMBL" id="GBEZ01017064">
    <property type="protein sequence ID" value="JAC69242.1"/>
    <property type="molecule type" value="Transcribed_RNA"/>
</dbReference>